<accession>A0A5B9PFI6</accession>
<evidence type="ECO:0000313" key="3">
    <source>
        <dbReference type="Proteomes" id="UP000322214"/>
    </source>
</evidence>
<dbReference type="OrthoDB" id="282104at2"/>
<evidence type="ECO:0000313" key="2">
    <source>
        <dbReference type="EMBL" id="QEG23396.1"/>
    </source>
</evidence>
<dbReference type="AlphaFoldDB" id="A0A5B9PFI6"/>
<protein>
    <submittedName>
        <fullName evidence="2">Uncharacterized protein</fullName>
    </submittedName>
</protein>
<sequence length="72" mass="7884">MNHPTQNSAFSSTRIDPSAMLHSRVRVGRDANHSKEATVKLNKNGSTIESIHITCACGEEIVVNCIYPDDQS</sequence>
<dbReference type="RefSeq" id="WP_075082113.1">
    <property type="nucleotide sequence ID" value="NZ_CP042912.1"/>
</dbReference>
<keyword evidence="3" id="KW-1185">Reference proteome</keyword>
<gene>
    <name evidence="2" type="ORF">MFFC18_32940</name>
</gene>
<evidence type="ECO:0000256" key="1">
    <source>
        <dbReference type="SAM" id="MobiDB-lite"/>
    </source>
</evidence>
<dbReference type="Proteomes" id="UP000322214">
    <property type="component" value="Chromosome"/>
</dbReference>
<proteinExistence type="predicted"/>
<reference evidence="2 3" key="1">
    <citation type="submission" date="2019-08" db="EMBL/GenBank/DDBJ databases">
        <title>Deep-cultivation of Planctomycetes and their phenomic and genomic characterization uncovers novel biology.</title>
        <authorList>
            <person name="Wiegand S."/>
            <person name="Jogler M."/>
            <person name="Boedeker C."/>
            <person name="Pinto D."/>
            <person name="Vollmers J."/>
            <person name="Rivas-Marin E."/>
            <person name="Kohn T."/>
            <person name="Peeters S.H."/>
            <person name="Heuer A."/>
            <person name="Rast P."/>
            <person name="Oberbeckmann S."/>
            <person name="Bunk B."/>
            <person name="Jeske O."/>
            <person name="Meyerdierks A."/>
            <person name="Storesund J.E."/>
            <person name="Kallscheuer N."/>
            <person name="Luecker S."/>
            <person name="Lage O.M."/>
            <person name="Pohl T."/>
            <person name="Merkel B.J."/>
            <person name="Hornburger P."/>
            <person name="Mueller R.-W."/>
            <person name="Bruemmer F."/>
            <person name="Labrenz M."/>
            <person name="Spormann A.M."/>
            <person name="Op den Camp H."/>
            <person name="Overmann J."/>
            <person name="Amann R."/>
            <person name="Jetten M.S.M."/>
            <person name="Mascher T."/>
            <person name="Medema M.H."/>
            <person name="Devos D.P."/>
            <person name="Kaster A.-K."/>
            <person name="Ovreas L."/>
            <person name="Rohde M."/>
            <person name="Galperin M.Y."/>
            <person name="Jogler C."/>
        </authorList>
    </citation>
    <scope>NUCLEOTIDE SEQUENCE [LARGE SCALE GENOMIC DNA]</scope>
    <source>
        <strain evidence="2 3">FC18</strain>
    </source>
</reference>
<dbReference type="EMBL" id="CP042912">
    <property type="protein sequence ID" value="QEG23396.1"/>
    <property type="molecule type" value="Genomic_DNA"/>
</dbReference>
<feature type="region of interest" description="Disordered" evidence="1">
    <location>
        <begin position="1"/>
        <end position="21"/>
    </location>
</feature>
<name>A0A5B9PFI6_9BACT</name>
<dbReference type="STRING" id="980251.GCA_001642875_02780"/>
<organism evidence="2 3">
    <name type="scientific">Mariniblastus fucicola</name>
    <dbReference type="NCBI Taxonomy" id="980251"/>
    <lineage>
        <taxon>Bacteria</taxon>
        <taxon>Pseudomonadati</taxon>
        <taxon>Planctomycetota</taxon>
        <taxon>Planctomycetia</taxon>
        <taxon>Pirellulales</taxon>
        <taxon>Pirellulaceae</taxon>
        <taxon>Mariniblastus</taxon>
    </lineage>
</organism>
<dbReference type="KEGG" id="mff:MFFC18_32940"/>
<feature type="compositionally biased region" description="Polar residues" evidence="1">
    <location>
        <begin position="1"/>
        <end position="15"/>
    </location>
</feature>